<gene>
    <name evidence="1" type="ORF">EPI10_025095</name>
</gene>
<accession>A0A5B6W158</accession>
<organism evidence="1 2">
    <name type="scientific">Gossypium australe</name>
    <dbReference type="NCBI Taxonomy" id="47621"/>
    <lineage>
        <taxon>Eukaryota</taxon>
        <taxon>Viridiplantae</taxon>
        <taxon>Streptophyta</taxon>
        <taxon>Embryophyta</taxon>
        <taxon>Tracheophyta</taxon>
        <taxon>Spermatophyta</taxon>
        <taxon>Magnoliopsida</taxon>
        <taxon>eudicotyledons</taxon>
        <taxon>Gunneridae</taxon>
        <taxon>Pentapetalae</taxon>
        <taxon>rosids</taxon>
        <taxon>malvids</taxon>
        <taxon>Malvales</taxon>
        <taxon>Malvaceae</taxon>
        <taxon>Malvoideae</taxon>
        <taxon>Gossypium</taxon>
    </lineage>
</organism>
<dbReference type="AlphaFoldDB" id="A0A5B6W158"/>
<keyword evidence="2" id="KW-1185">Reference proteome</keyword>
<evidence type="ECO:0000313" key="1">
    <source>
        <dbReference type="EMBL" id="KAA3474842.1"/>
    </source>
</evidence>
<dbReference type="Proteomes" id="UP000325315">
    <property type="component" value="Unassembled WGS sequence"/>
</dbReference>
<evidence type="ECO:0000313" key="2">
    <source>
        <dbReference type="Proteomes" id="UP000325315"/>
    </source>
</evidence>
<proteinExistence type="predicted"/>
<dbReference type="EMBL" id="SMMG02000005">
    <property type="protein sequence ID" value="KAA3474842.1"/>
    <property type="molecule type" value="Genomic_DNA"/>
</dbReference>
<comment type="caution">
    <text evidence="1">The sequence shown here is derived from an EMBL/GenBank/DDBJ whole genome shotgun (WGS) entry which is preliminary data.</text>
</comment>
<protein>
    <submittedName>
        <fullName evidence="1">Uncharacterized protein</fullName>
    </submittedName>
</protein>
<sequence length="67" mass="8076">MVESLPRIFDHCPIMVDTMENRRALLVRRDVPFRFRADRALEKEFEDQVKQEWISTEKGLTKKLKDL</sequence>
<name>A0A5B6W158_9ROSI</name>
<reference evidence="2" key="1">
    <citation type="journal article" date="2019" name="Plant Biotechnol. J.">
        <title>Genome sequencing of the Australian wild diploid species Gossypium australe highlights disease resistance and delayed gland morphogenesis.</title>
        <authorList>
            <person name="Cai Y."/>
            <person name="Cai X."/>
            <person name="Wang Q."/>
            <person name="Wang P."/>
            <person name="Zhang Y."/>
            <person name="Cai C."/>
            <person name="Xu Y."/>
            <person name="Wang K."/>
            <person name="Zhou Z."/>
            <person name="Wang C."/>
            <person name="Geng S."/>
            <person name="Li B."/>
            <person name="Dong Q."/>
            <person name="Hou Y."/>
            <person name="Wang H."/>
            <person name="Ai P."/>
            <person name="Liu Z."/>
            <person name="Yi F."/>
            <person name="Sun M."/>
            <person name="An G."/>
            <person name="Cheng J."/>
            <person name="Zhang Y."/>
            <person name="Shi Q."/>
            <person name="Xie Y."/>
            <person name="Shi X."/>
            <person name="Chang Y."/>
            <person name="Huang F."/>
            <person name="Chen Y."/>
            <person name="Hong S."/>
            <person name="Mi L."/>
            <person name="Sun Q."/>
            <person name="Zhang L."/>
            <person name="Zhou B."/>
            <person name="Peng R."/>
            <person name="Zhang X."/>
            <person name="Liu F."/>
        </authorList>
    </citation>
    <scope>NUCLEOTIDE SEQUENCE [LARGE SCALE GENOMIC DNA]</scope>
    <source>
        <strain evidence="2">cv. PA1801</strain>
    </source>
</reference>